<dbReference type="CDD" id="cd05907">
    <property type="entry name" value="VL_LC_FACS_like"/>
    <property type="match status" value="1"/>
</dbReference>
<proteinExistence type="predicted"/>
<dbReference type="Pfam" id="PF00501">
    <property type="entry name" value="AMP-binding"/>
    <property type="match status" value="1"/>
</dbReference>
<dbReference type="GO" id="GO:0016020">
    <property type="term" value="C:membrane"/>
    <property type="evidence" value="ECO:0007669"/>
    <property type="project" value="TreeGrafter"/>
</dbReference>
<dbReference type="InterPro" id="IPR020845">
    <property type="entry name" value="AMP-binding_CS"/>
</dbReference>
<dbReference type="InterPro" id="IPR000873">
    <property type="entry name" value="AMP-dep_synth/lig_dom"/>
</dbReference>
<evidence type="ECO:0000256" key="2">
    <source>
        <dbReference type="ARBA" id="ARBA00022840"/>
    </source>
</evidence>
<name>A0A1M6I9G7_MALRU</name>
<evidence type="ECO:0000256" key="1">
    <source>
        <dbReference type="ARBA" id="ARBA00022741"/>
    </source>
</evidence>
<dbReference type="RefSeq" id="WP_072908563.1">
    <property type="nucleotide sequence ID" value="NZ_FQZT01000006.1"/>
</dbReference>
<dbReference type="AlphaFoldDB" id="A0A1M6I9G7"/>
<keyword evidence="1" id="KW-0547">Nucleotide-binding</keyword>
<sequence>MQVARIRQQGDGDQLATLVYTSGTTGPPKGAMLTHDNILCNVEECCSRFDVTAGDQCLSFLPLSHIFERTTGYYLMLRQGATIAYAESIDSVAINLAEIRPTVLISVPRLYEKMHNRVLERVTTGPWLKKQLFFFALILGRSKVRRSQKGLRASPLLNLSLKLFDRLIFSKIKARLGGRLRILISGGAPLSAEIAEFFLAAEVPIYQGCGMTETSPVIAVNYPDRNRIDSVGPPLPQVELKIADDRELLVKGRSVFHGYWRETGENSALQEGGWFRTGDLAKLDDDRFLFITGRKKELIVTAGGKNVAPQEIENELKTDKFISNLVVYGDNKPYLIALVVPDFVSLQKYANYKHLDVLDQKTLLNNPQALDLIRRRITTLQQHRPSYQQIKRFTLLARDFSSDKSEVTQTLKLKRKIIADNFAEVIEDLYRTKSEAIHKTCFCSIGEEKSAVENP</sequence>
<dbReference type="PANTHER" id="PTHR43272:SF33">
    <property type="entry name" value="AMP-BINDING DOMAIN-CONTAINING PROTEIN-RELATED"/>
    <property type="match status" value="1"/>
</dbReference>
<dbReference type="OrthoDB" id="9799237at2"/>
<evidence type="ECO:0000259" key="4">
    <source>
        <dbReference type="Pfam" id="PF00501"/>
    </source>
</evidence>
<keyword evidence="2" id="KW-0067">ATP-binding</keyword>
<feature type="domain" description="AMP-dependent synthetase/ligase" evidence="4">
    <location>
        <begin position="9"/>
        <end position="260"/>
    </location>
</feature>
<dbReference type="Gene3D" id="3.40.50.12780">
    <property type="entry name" value="N-terminal domain of ligase-like"/>
    <property type="match status" value="1"/>
</dbReference>
<dbReference type="InterPro" id="IPR042099">
    <property type="entry name" value="ANL_N_sf"/>
</dbReference>
<organism evidence="5 6">
    <name type="scientific">Malonomonas rubra DSM 5091</name>
    <dbReference type="NCBI Taxonomy" id="1122189"/>
    <lineage>
        <taxon>Bacteria</taxon>
        <taxon>Pseudomonadati</taxon>
        <taxon>Thermodesulfobacteriota</taxon>
        <taxon>Desulfuromonadia</taxon>
        <taxon>Desulfuromonadales</taxon>
        <taxon>Geopsychrobacteraceae</taxon>
        <taxon>Malonomonas</taxon>
    </lineage>
</organism>
<comment type="catalytic activity">
    <reaction evidence="3">
        <text>a long-chain fatty acid + ATP + CoA = a long-chain fatty acyl-CoA + AMP + diphosphate</text>
        <dbReference type="Rhea" id="RHEA:15421"/>
        <dbReference type="ChEBI" id="CHEBI:30616"/>
        <dbReference type="ChEBI" id="CHEBI:33019"/>
        <dbReference type="ChEBI" id="CHEBI:57287"/>
        <dbReference type="ChEBI" id="CHEBI:57560"/>
        <dbReference type="ChEBI" id="CHEBI:83139"/>
        <dbReference type="ChEBI" id="CHEBI:456215"/>
        <dbReference type="EC" id="6.2.1.3"/>
    </reaction>
    <physiologicalReaction direction="left-to-right" evidence="3">
        <dbReference type="Rhea" id="RHEA:15422"/>
    </physiologicalReaction>
</comment>
<keyword evidence="6" id="KW-1185">Reference proteome</keyword>
<accession>A0A1M6I9G7</accession>
<dbReference type="EMBL" id="FQZT01000006">
    <property type="protein sequence ID" value="SHJ31023.1"/>
    <property type="molecule type" value="Genomic_DNA"/>
</dbReference>
<dbReference type="GO" id="GO:0005524">
    <property type="term" value="F:ATP binding"/>
    <property type="evidence" value="ECO:0007669"/>
    <property type="project" value="UniProtKB-KW"/>
</dbReference>
<dbReference type="Gene3D" id="3.30.300.30">
    <property type="match status" value="1"/>
</dbReference>
<dbReference type="STRING" id="1122189.SAMN02745165_02070"/>
<dbReference type="PANTHER" id="PTHR43272">
    <property type="entry name" value="LONG-CHAIN-FATTY-ACID--COA LIGASE"/>
    <property type="match status" value="1"/>
</dbReference>
<reference evidence="5 6" key="1">
    <citation type="submission" date="2016-11" db="EMBL/GenBank/DDBJ databases">
        <authorList>
            <person name="Jaros S."/>
            <person name="Januszkiewicz K."/>
            <person name="Wedrychowicz H."/>
        </authorList>
    </citation>
    <scope>NUCLEOTIDE SEQUENCE [LARGE SCALE GENOMIC DNA]</scope>
    <source>
        <strain evidence="5 6">DSM 5091</strain>
    </source>
</reference>
<gene>
    <name evidence="5" type="ORF">SAMN02745165_02070</name>
</gene>
<dbReference type="Proteomes" id="UP000184171">
    <property type="component" value="Unassembled WGS sequence"/>
</dbReference>
<dbReference type="PROSITE" id="PS00455">
    <property type="entry name" value="AMP_BINDING"/>
    <property type="match status" value="1"/>
</dbReference>
<evidence type="ECO:0000313" key="5">
    <source>
        <dbReference type="EMBL" id="SHJ31023.1"/>
    </source>
</evidence>
<dbReference type="GO" id="GO:0004467">
    <property type="term" value="F:long-chain fatty acid-CoA ligase activity"/>
    <property type="evidence" value="ECO:0007669"/>
    <property type="project" value="UniProtKB-EC"/>
</dbReference>
<dbReference type="SUPFAM" id="SSF56801">
    <property type="entry name" value="Acetyl-CoA synthetase-like"/>
    <property type="match status" value="1"/>
</dbReference>
<dbReference type="InterPro" id="IPR045851">
    <property type="entry name" value="AMP-bd_C_sf"/>
</dbReference>
<protein>
    <submittedName>
        <fullName evidence="5">Long-chain acyl-CoA synthetase</fullName>
    </submittedName>
</protein>
<evidence type="ECO:0000313" key="6">
    <source>
        <dbReference type="Proteomes" id="UP000184171"/>
    </source>
</evidence>
<dbReference type="Pfam" id="PF23562">
    <property type="entry name" value="AMP-binding_C_3"/>
    <property type="match status" value="1"/>
</dbReference>
<evidence type="ECO:0000256" key="3">
    <source>
        <dbReference type="ARBA" id="ARBA00024484"/>
    </source>
</evidence>